<comment type="caution">
    <text evidence="7">The sequence shown here is derived from an EMBL/GenBank/DDBJ whole genome shotgun (WGS) entry which is preliminary data.</text>
</comment>
<dbReference type="PANTHER" id="PTHR21266:SF60">
    <property type="entry name" value="3-KETOSTEROID-9-ALPHA-MONOOXYGENASE, OXYGENASE COMPONENT"/>
    <property type="match status" value="1"/>
</dbReference>
<sequence length="351" mass="40110">MYPYAEGLWAARNQWYVAGWSDEVTREPMERWLLNEPVVFYRKEDGNIVALHGRCPHRQFPLAKGRVVGDRLECGYHGFTFDQSGACTRIPTQEAIPASCRIDSYPVVERWNWFWIWMGDPEKADESLIPDHDIVKLTDPDWLPVKAATHLLKARHQLMHENLCDLSHLTFLHPGIIGVDAVADTGFDVSGEGMWYRDARAMYNQEPTGFFSDILDYHQPIDRLMSMEFYLPCLHLAEEVFLAHDKKDGEPGRELGTYKVHHAVTPATDHETHYFVAYSRNFATDDDKVTEIINGAFAAVLQQDVDAVEALEDMLRKSGDGPFKDFLAKGDVISVKVRRSMEALIRAENPQ</sequence>
<dbReference type="InterPro" id="IPR036922">
    <property type="entry name" value="Rieske_2Fe-2S_sf"/>
</dbReference>
<evidence type="ECO:0000256" key="3">
    <source>
        <dbReference type="ARBA" id="ARBA00023002"/>
    </source>
</evidence>
<dbReference type="EMBL" id="ARXX01000029">
    <property type="protein sequence ID" value="MBF5056802.1"/>
    <property type="molecule type" value="Genomic_DNA"/>
</dbReference>
<dbReference type="PANTHER" id="PTHR21266">
    <property type="entry name" value="IRON-SULFUR DOMAIN CONTAINING PROTEIN"/>
    <property type="match status" value="1"/>
</dbReference>
<keyword evidence="4" id="KW-0408">Iron</keyword>
<dbReference type="Gene3D" id="2.102.10.10">
    <property type="entry name" value="Rieske [2Fe-2S] iron-sulphur domain"/>
    <property type="match status" value="1"/>
</dbReference>
<dbReference type="InterPro" id="IPR050584">
    <property type="entry name" value="Cholesterol_7-desaturase"/>
</dbReference>
<evidence type="ECO:0000256" key="5">
    <source>
        <dbReference type="ARBA" id="ARBA00023014"/>
    </source>
</evidence>
<keyword evidence="8" id="KW-1185">Reference proteome</keyword>
<evidence type="ECO:0000256" key="1">
    <source>
        <dbReference type="ARBA" id="ARBA00022714"/>
    </source>
</evidence>
<dbReference type="Proteomes" id="UP000662703">
    <property type="component" value="Unassembled WGS sequence"/>
</dbReference>
<evidence type="ECO:0000256" key="4">
    <source>
        <dbReference type="ARBA" id="ARBA00023004"/>
    </source>
</evidence>
<dbReference type="PROSITE" id="PS51296">
    <property type="entry name" value="RIESKE"/>
    <property type="match status" value="1"/>
</dbReference>
<dbReference type="InterPro" id="IPR017941">
    <property type="entry name" value="Rieske_2Fe-2S"/>
</dbReference>
<evidence type="ECO:0000313" key="8">
    <source>
        <dbReference type="Proteomes" id="UP000662703"/>
    </source>
</evidence>
<organism evidence="7 8">
    <name type="scientific">Alloalcanivorax profundimaris</name>
    <dbReference type="NCBI Taxonomy" id="2735259"/>
    <lineage>
        <taxon>Bacteria</taxon>
        <taxon>Pseudomonadati</taxon>
        <taxon>Pseudomonadota</taxon>
        <taxon>Gammaproteobacteria</taxon>
        <taxon>Oceanospirillales</taxon>
        <taxon>Alcanivoracaceae</taxon>
        <taxon>Alloalcanivorax</taxon>
    </lineage>
</organism>
<evidence type="ECO:0000313" key="7">
    <source>
        <dbReference type="EMBL" id="MBF5056802.1"/>
    </source>
</evidence>
<dbReference type="Pfam" id="PF19112">
    <property type="entry name" value="VanA_C"/>
    <property type="match status" value="1"/>
</dbReference>
<accession>A0ABS0ARP4</accession>
<feature type="domain" description="Rieske" evidence="6">
    <location>
        <begin position="15"/>
        <end position="116"/>
    </location>
</feature>
<dbReference type="InterPro" id="IPR044043">
    <property type="entry name" value="VanA_C_cat"/>
</dbReference>
<dbReference type="SUPFAM" id="SSF50022">
    <property type="entry name" value="ISP domain"/>
    <property type="match status" value="1"/>
</dbReference>
<keyword evidence="1" id="KW-0001">2Fe-2S</keyword>
<protein>
    <submittedName>
        <fullName evidence="7">Iron-sulfur protein</fullName>
    </submittedName>
</protein>
<keyword evidence="2" id="KW-0479">Metal-binding</keyword>
<proteinExistence type="predicted"/>
<dbReference type="SUPFAM" id="SSF55961">
    <property type="entry name" value="Bet v1-like"/>
    <property type="match status" value="1"/>
</dbReference>
<evidence type="ECO:0000256" key="2">
    <source>
        <dbReference type="ARBA" id="ARBA00022723"/>
    </source>
</evidence>
<evidence type="ECO:0000259" key="6">
    <source>
        <dbReference type="PROSITE" id="PS51296"/>
    </source>
</evidence>
<gene>
    <name evidence="7" type="ORF">Y5W_02096</name>
</gene>
<keyword evidence="5" id="KW-0411">Iron-sulfur</keyword>
<keyword evidence="3" id="KW-0560">Oxidoreductase</keyword>
<dbReference type="Pfam" id="PF00355">
    <property type="entry name" value="Rieske"/>
    <property type="match status" value="1"/>
</dbReference>
<dbReference type="RefSeq" id="WP_161383545.1">
    <property type="nucleotide sequence ID" value="NZ_ARXX01000029.1"/>
</dbReference>
<reference evidence="7 8" key="1">
    <citation type="submission" date="2012-09" db="EMBL/GenBank/DDBJ databases">
        <title>Genome Sequence of alkane-degrading Bacterium Alcanivorax sp. 521-1.</title>
        <authorList>
            <person name="Lai Q."/>
            <person name="Shao Z."/>
        </authorList>
    </citation>
    <scope>NUCLEOTIDE SEQUENCE [LARGE SCALE GENOMIC DNA]</scope>
    <source>
        <strain evidence="7 8">521-1</strain>
    </source>
</reference>
<name>A0ABS0ARP4_9GAMM</name>
<dbReference type="Gene3D" id="3.90.380.10">
    <property type="entry name" value="Naphthalene 1,2-dioxygenase Alpha Subunit, Chain A, domain 1"/>
    <property type="match status" value="1"/>
</dbReference>